<dbReference type="Proteomes" id="UP001058267">
    <property type="component" value="Chromosome"/>
</dbReference>
<dbReference type="PANTHER" id="PTHR32063">
    <property type="match status" value="1"/>
</dbReference>
<gene>
    <name evidence="11" type="ORF">NQ519_14780</name>
</gene>
<evidence type="ECO:0000256" key="9">
    <source>
        <dbReference type="SAM" id="Phobius"/>
    </source>
</evidence>
<dbReference type="NCBIfam" id="TIGR00915">
    <property type="entry name" value="2A0602"/>
    <property type="match status" value="1"/>
</dbReference>
<dbReference type="EMBL" id="CP102252">
    <property type="protein sequence ID" value="UWN64985.1"/>
    <property type="molecule type" value="Genomic_DNA"/>
</dbReference>
<evidence type="ECO:0000256" key="2">
    <source>
        <dbReference type="ARBA" id="ARBA00010942"/>
    </source>
</evidence>
<feature type="transmembrane region" description="Helical" evidence="9">
    <location>
        <begin position="340"/>
        <end position="359"/>
    </location>
</feature>
<keyword evidence="7 9" id="KW-1133">Transmembrane helix</keyword>
<proteinExistence type="inferred from homology"/>
<dbReference type="PRINTS" id="PR00702">
    <property type="entry name" value="ACRIFLAVINRP"/>
</dbReference>
<dbReference type="InterPro" id="IPR000731">
    <property type="entry name" value="SSD"/>
</dbReference>
<dbReference type="RefSeq" id="WP_019150385.1">
    <property type="nucleotide sequence ID" value="NZ_CP102252.1"/>
</dbReference>
<dbReference type="Gene3D" id="3.30.70.1440">
    <property type="entry name" value="Multidrug efflux transporter AcrB pore domain"/>
    <property type="match status" value="1"/>
</dbReference>
<dbReference type="Gene3D" id="3.30.70.1430">
    <property type="entry name" value="Multidrug efflux transporter AcrB pore domain"/>
    <property type="match status" value="2"/>
</dbReference>
<accession>A0ABY5V5Z1</accession>
<comment type="similarity">
    <text evidence="2">Belongs to the resistance-nodulation-cell division (RND) (TC 2.A.6) family.</text>
</comment>
<dbReference type="Gene3D" id="3.30.70.1320">
    <property type="entry name" value="Multidrug efflux transporter AcrB pore domain like"/>
    <property type="match status" value="1"/>
</dbReference>
<protein>
    <submittedName>
        <fullName evidence="11">Efflux RND transporter permease subunit</fullName>
    </submittedName>
</protein>
<feature type="transmembrane region" description="Helical" evidence="9">
    <location>
        <begin position="437"/>
        <end position="457"/>
    </location>
</feature>
<keyword evidence="8 9" id="KW-0472">Membrane</keyword>
<feature type="transmembrane region" description="Helical" evidence="9">
    <location>
        <begin position="866"/>
        <end position="884"/>
    </location>
</feature>
<feature type="transmembrane region" description="Helical" evidence="9">
    <location>
        <begin position="922"/>
        <end position="943"/>
    </location>
</feature>
<feature type="transmembrane region" description="Helical" evidence="9">
    <location>
        <begin position="392"/>
        <end position="416"/>
    </location>
</feature>
<dbReference type="Gene3D" id="1.20.1640.10">
    <property type="entry name" value="Multidrug efflux transporter AcrB transmembrane domain"/>
    <property type="match status" value="2"/>
</dbReference>
<comment type="subcellular location">
    <subcellularLocation>
        <location evidence="1">Cell inner membrane</location>
        <topology evidence="1">Multi-pass membrane protein</topology>
    </subcellularLocation>
</comment>
<dbReference type="InterPro" id="IPR027463">
    <property type="entry name" value="AcrB_DN_DC_subdom"/>
</dbReference>
<evidence type="ECO:0000256" key="5">
    <source>
        <dbReference type="ARBA" id="ARBA00022519"/>
    </source>
</evidence>
<name>A0ABY5V5Z1_9BACT</name>
<evidence type="ECO:0000256" key="1">
    <source>
        <dbReference type="ARBA" id="ARBA00004429"/>
    </source>
</evidence>
<feature type="transmembrane region" description="Helical" evidence="9">
    <location>
        <begin position="366"/>
        <end position="386"/>
    </location>
</feature>
<feature type="transmembrane region" description="Helical" evidence="9">
    <location>
        <begin position="469"/>
        <end position="496"/>
    </location>
</feature>
<keyword evidence="3" id="KW-0813">Transport</keyword>
<evidence type="ECO:0000256" key="6">
    <source>
        <dbReference type="ARBA" id="ARBA00022692"/>
    </source>
</evidence>
<dbReference type="SUPFAM" id="SSF82866">
    <property type="entry name" value="Multidrug efflux transporter AcrB transmembrane domain"/>
    <property type="match status" value="2"/>
</dbReference>
<reference evidence="11" key="1">
    <citation type="journal article" date="2022" name="Cell">
        <title>Design, construction, and in vivo augmentation of a complex gut microbiome.</title>
        <authorList>
            <person name="Cheng A.G."/>
            <person name="Ho P.Y."/>
            <person name="Aranda-Diaz A."/>
            <person name="Jain S."/>
            <person name="Yu F.B."/>
            <person name="Meng X."/>
            <person name="Wang M."/>
            <person name="Iakiviak M."/>
            <person name="Nagashima K."/>
            <person name="Zhao A."/>
            <person name="Murugkar P."/>
            <person name="Patil A."/>
            <person name="Atabakhsh K."/>
            <person name="Weakley A."/>
            <person name="Yan J."/>
            <person name="Brumbaugh A.R."/>
            <person name="Higginbottom S."/>
            <person name="Dimas A."/>
            <person name="Shiver A.L."/>
            <person name="Deutschbauer A."/>
            <person name="Neff N."/>
            <person name="Sonnenburg J.L."/>
            <person name="Huang K.C."/>
            <person name="Fischbach M.A."/>
        </authorList>
    </citation>
    <scope>NUCLEOTIDE SEQUENCE</scope>
    <source>
        <strain evidence="11">JC50</strain>
    </source>
</reference>
<evidence type="ECO:0000256" key="4">
    <source>
        <dbReference type="ARBA" id="ARBA00022475"/>
    </source>
</evidence>
<evidence type="ECO:0000259" key="10">
    <source>
        <dbReference type="PROSITE" id="PS50156"/>
    </source>
</evidence>
<feature type="transmembrane region" description="Helical" evidence="9">
    <location>
        <begin position="999"/>
        <end position="1026"/>
    </location>
</feature>
<keyword evidence="6 9" id="KW-0812">Transmembrane</keyword>
<keyword evidence="4" id="KW-1003">Cell membrane</keyword>
<dbReference type="InterPro" id="IPR004764">
    <property type="entry name" value="MdtF-like"/>
</dbReference>
<dbReference type="SUPFAM" id="SSF82714">
    <property type="entry name" value="Multidrug efflux transporter AcrB TolC docking domain, DN and DC subdomains"/>
    <property type="match status" value="2"/>
</dbReference>
<keyword evidence="5" id="KW-0997">Cell inner membrane</keyword>
<evidence type="ECO:0000313" key="11">
    <source>
        <dbReference type="EMBL" id="UWN64985.1"/>
    </source>
</evidence>
<dbReference type="Gene3D" id="3.30.2090.10">
    <property type="entry name" value="Multidrug efflux transporter AcrB TolC docking domain, DN and DC subdomains"/>
    <property type="match status" value="2"/>
</dbReference>
<evidence type="ECO:0000313" key="12">
    <source>
        <dbReference type="Proteomes" id="UP001058267"/>
    </source>
</evidence>
<evidence type="ECO:0000256" key="3">
    <source>
        <dbReference type="ARBA" id="ARBA00022448"/>
    </source>
</evidence>
<feature type="domain" description="SSD" evidence="10">
    <location>
        <begin position="369"/>
        <end position="494"/>
    </location>
</feature>
<dbReference type="SUPFAM" id="SSF82693">
    <property type="entry name" value="Multidrug efflux transporter AcrB pore domain, PN1, PN2, PC1 and PC2 subdomains"/>
    <property type="match status" value="4"/>
</dbReference>
<feature type="transmembrane region" description="Helical" evidence="9">
    <location>
        <begin position="12"/>
        <end position="32"/>
    </location>
</feature>
<organism evidence="11 12">
    <name type="scientific">Alistipes senegalensis JC50</name>
    <dbReference type="NCBI Taxonomy" id="1033732"/>
    <lineage>
        <taxon>Bacteria</taxon>
        <taxon>Pseudomonadati</taxon>
        <taxon>Bacteroidota</taxon>
        <taxon>Bacteroidia</taxon>
        <taxon>Bacteroidales</taxon>
        <taxon>Rikenellaceae</taxon>
        <taxon>Alistipes</taxon>
    </lineage>
</organism>
<evidence type="ECO:0000256" key="8">
    <source>
        <dbReference type="ARBA" id="ARBA00023136"/>
    </source>
</evidence>
<dbReference type="Pfam" id="PF00873">
    <property type="entry name" value="ACR_tran"/>
    <property type="match status" value="1"/>
</dbReference>
<dbReference type="PROSITE" id="PS50156">
    <property type="entry name" value="SSD"/>
    <property type="match status" value="1"/>
</dbReference>
<feature type="transmembrane region" description="Helical" evidence="9">
    <location>
        <begin position="972"/>
        <end position="993"/>
    </location>
</feature>
<feature type="transmembrane region" description="Helical" evidence="9">
    <location>
        <begin position="532"/>
        <end position="550"/>
    </location>
</feature>
<evidence type="ECO:0000256" key="7">
    <source>
        <dbReference type="ARBA" id="ARBA00022989"/>
    </source>
</evidence>
<dbReference type="PANTHER" id="PTHR32063:SF11">
    <property type="entry name" value="CATION OR DRUG EFFLUX SYSTEM PROTEIN"/>
    <property type="match status" value="1"/>
</dbReference>
<keyword evidence="12" id="KW-1185">Reference proteome</keyword>
<sequence>MEKFFISRPIFAISLAIVIVLVGLISITQLPIEQYPDITPPVVEVSATYDGADAETVNNAVATPVAQAVMGVSDMLYMQATSANDGSMTLQVTFDIGSDLDLDAIFTQNNVSSATAELPATVTRQGVTTRKTMTGFLMVYSLHSDGRYDGEFLSNYAYINLQNELLKIDGVGKVSIMGAGEYAMRIWLRPDVLKYYGIAVDEVTAAIEQQGGIYPAGQFGAEPAPDGVAYTYTVTMPPQISTAEEFADIVVRTTSSGEQIRLGDIAEVSLGSQTYGVSSSYESDPTAMIVIYQQPGSNAVAVGGKIKAAMERLAERFPDGIEAATIVDTTTSIDAGVRDIFRTLIIALLLVIFIIYLFLQDWRATVIPLVAIPVSLVGAFALFPLLGFSINIISLLGLVLAIGLVVDDAIVVVEAAQVNIERGMKPRAAALEAMRNVASPIVATTVVLLAVFVPVSFTGGITGRLFQQFSVTIAVSVVISAFNALTLSPALCALLLRHREPSQKGFFAAFNRWFARQMDRYTAFTPTLMRHVARTGLFVAVVLGAIFVVWRKLPAGFLPEEDQGYVMVMVSTPEASSLQVTRKTMTDADTVIRTLPEVASTSFAAGFNMMAGIASTSSGIIFVKLVDYSDRKLSAMQIAQKLTDELYVAVAGAECYAFIPPSIPGLGVTSGVSVEVQDLEGRGTAYLLENAERLMDSLRKSPSVASVTTQFDAGVPQRRLRIDKQQALAAGVDLGTLYGELTTLLGGTYINNFTRFGKLYQTYVQAAPDYRLDRRSLDSYYVTSASGESVPVASLVEVADTVGVEYVSQFNLYRSVSLTVTPAARASTTTVMQEITATAAAVLPDDIGTAWSGTSYQEANASKTGGLVYALALVFVFLALAALYESWGLPLAILMSVPVAVLGAVLFVGGTHLMNALYVNDIYMQISLVMLIGLAAKNAILVVEYADRLFREQGASLMDAAIGAAKLRVRPIIMTAFAFILGVMPLVFASGVYATARNIMGVALVGGMLFATLLGIFVYPALYYFVGKIGRFEQRRERQKTEEAQ</sequence>
<dbReference type="InterPro" id="IPR001036">
    <property type="entry name" value="Acrflvin-R"/>
</dbReference>
<feature type="transmembrane region" description="Helical" evidence="9">
    <location>
        <begin position="891"/>
        <end position="910"/>
    </location>
</feature>